<sequence length="119" mass="12381">MLRTLLTVMVTAAACAAAPATPPPPPASTKDPAGIVMGVKTTTTGNVLMIGVLNRSAYERSATPAQIRACTKRPDQRYPGCLPADRRGPERLGEASSREAVIVHTGLASGALQATRDSR</sequence>
<evidence type="ECO:0000313" key="3">
    <source>
        <dbReference type="EMBL" id="GAA3702411.1"/>
    </source>
</evidence>
<name>A0ABP7DCF6_9ACTN</name>
<keyword evidence="2" id="KW-0732">Signal</keyword>
<feature type="region of interest" description="Disordered" evidence="1">
    <location>
        <begin position="74"/>
        <end position="98"/>
    </location>
</feature>
<proteinExistence type="predicted"/>
<feature type="compositionally biased region" description="Basic and acidic residues" evidence="1">
    <location>
        <begin position="84"/>
        <end position="97"/>
    </location>
</feature>
<feature type="chain" id="PRO_5045274286" evidence="2">
    <location>
        <begin position="21"/>
        <end position="119"/>
    </location>
</feature>
<comment type="caution">
    <text evidence="3">The sequence shown here is derived from an EMBL/GenBank/DDBJ whole genome shotgun (WGS) entry which is preliminary data.</text>
</comment>
<accession>A0ABP7DCF6</accession>
<evidence type="ECO:0000313" key="4">
    <source>
        <dbReference type="Proteomes" id="UP001500902"/>
    </source>
</evidence>
<organism evidence="3 4">
    <name type="scientific">Nonomuraea antimicrobica</name>
    <dbReference type="NCBI Taxonomy" id="561173"/>
    <lineage>
        <taxon>Bacteria</taxon>
        <taxon>Bacillati</taxon>
        <taxon>Actinomycetota</taxon>
        <taxon>Actinomycetes</taxon>
        <taxon>Streptosporangiales</taxon>
        <taxon>Streptosporangiaceae</taxon>
        <taxon>Nonomuraea</taxon>
    </lineage>
</organism>
<evidence type="ECO:0000256" key="2">
    <source>
        <dbReference type="SAM" id="SignalP"/>
    </source>
</evidence>
<feature type="signal peptide" evidence="2">
    <location>
        <begin position="1"/>
        <end position="20"/>
    </location>
</feature>
<dbReference type="PROSITE" id="PS51257">
    <property type="entry name" value="PROKAR_LIPOPROTEIN"/>
    <property type="match status" value="1"/>
</dbReference>
<evidence type="ECO:0000256" key="1">
    <source>
        <dbReference type="SAM" id="MobiDB-lite"/>
    </source>
</evidence>
<gene>
    <name evidence="3" type="ORF">GCM10022224_080260</name>
</gene>
<dbReference type="RefSeq" id="WP_344890701.1">
    <property type="nucleotide sequence ID" value="NZ_BAAAZP010000169.1"/>
</dbReference>
<protein>
    <submittedName>
        <fullName evidence="3">Uncharacterized protein</fullName>
    </submittedName>
</protein>
<keyword evidence="4" id="KW-1185">Reference proteome</keyword>
<dbReference type="EMBL" id="BAAAZP010000169">
    <property type="protein sequence ID" value="GAA3702411.1"/>
    <property type="molecule type" value="Genomic_DNA"/>
</dbReference>
<dbReference type="Proteomes" id="UP001500902">
    <property type="component" value="Unassembled WGS sequence"/>
</dbReference>
<reference evidence="4" key="1">
    <citation type="journal article" date="2019" name="Int. J. Syst. Evol. Microbiol.">
        <title>The Global Catalogue of Microorganisms (GCM) 10K type strain sequencing project: providing services to taxonomists for standard genome sequencing and annotation.</title>
        <authorList>
            <consortium name="The Broad Institute Genomics Platform"/>
            <consortium name="The Broad Institute Genome Sequencing Center for Infectious Disease"/>
            <person name="Wu L."/>
            <person name="Ma J."/>
        </authorList>
    </citation>
    <scope>NUCLEOTIDE SEQUENCE [LARGE SCALE GENOMIC DNA]</scope>
    <source>
        <strain evidence="4">JCM 16904</strain>
    </source>
</reference>